<dbReference type="Proteomes" id="UP001161137">
    <property type="component" value="Unassembled WGS sequence"/>
</dbReference>
<name>A0AA42LFN3_9GAMM</name>
<reference evidence="2" key="1">
    <citation type="submission" date="2022-09" db="EMBL/GenBank/DDBJ databases">
        <title>Intensive care unit water sources are persistently colonized with multi-drug resistant bacteria and are the site of extensive horizontal gene transfer of antibiotic resistance genes.</title>
        <authorList>
            <person name="Diorio-Toth L."/>
        </authorList>
    </citation>
    <scope>NUCLEOTIDE SEQUENCE</scope>
    <source>
        <strain evidence="2">GD03863</strain>
    </source>
</reference>
<evidence type="ECO:0000259" key="1">
    <source>
        <dbReference type="Pfam" id="PF20247"/>
    </source>
</evidence>
<organism evidence="2 3">
    <name type="scientific">Ectopseudomonas toyotomiensis</name>
    <dbReference type="NCBI Taxonomy" id="554344"/>
    <lineage>
        <taxon>Bacteria</taxon>
        <taxon>Pseudomonadati</taxon>
        <taxon>Pseudomonadota</taxon>
        <taxon>Gammaproteobacteria</taxon>
        <taxon>Pseudomonadales</taxon>
        <taxon>Pseudomonadaceae</taxon>
        <taxon>Ectopseudomonas</taxon>
    </lineage>
</organism>
<dbReference type="EMBL" id="JAOCDH010000001">
    <property type="protein sequence ID" value="MDH0700172.1"/>
    <property type="molecule type" value="Genomic_DNA"/>
</dbReference>
<dbReference type="Pfam" id="PF20247">
    <property type="entry name" value="DUF6602"/>
    <property type="match status" value="1"/>
</dbReference>
<dbReference type="AlphaFoldDB" id="A0AA42LFN3"/>
<evidence type="ECO:0000313" key="2">
    <source>
        <dbReference type="EMBL" id="MDH0700172.1"/>
    </source>
</evidence>
<dbReference type="InterPro" id="IPR046537">
    <property type="entry name" value="DUF6602"/>
</dbReference>
<comment type="caution">
    <text evidence="2">The sequence shown here is derived from an EMBL/GenBank/DDBJ whole genome shotgun (WGS) entry which is preliminary data.</text>
</comment>
<evidence type="ECO:0000313" key="3">
    <source>
        <dbReference type="Proteomes" id="UP001161137"/>
    </source>
</evidence>
<dbReference type="RefSeq" id="WP_196455984.1">
    <property type="nucleotide sequence ID" value="NZ_JACFYY010000001.1"/>
</dbReference>
<feature type="domain" description="DUF6602" evidence="1">
    <location>
        <begin position="77"/>
        <end position="174"/>
    </location>
</feature>
<protein>
    <recommendedName>
        <fullName evidence="1">DUF6602 domain-containing protein</fullName>
    </recommendedName>
</protein>
<dbReference type="CDD" id="cd21173">
    <property type="entry name" value="NucC-like"/>
    <property type="match status" value="1"/>
</dbReference>
<gene>
    <name evidence="2" type="ORF">N5D41_01575</name>
</gene>
<accession>A0AA42LFN3</accession>
<sequence length="342" mass="39009">MYEAKRDGAELDGRFYYRISTAFYLTTVGPLDMTSDAPPNFGGMLHPPPTEDRNFLDHYFSSIYNKLEADALLFNRKLPHAGLVGAENEIAIAEVIREFLPPRFGVEVNALVIDRYGRASKQADIVIYDAERQASFFRKVYPVEIVYAVIEVKTSMSSTEAKSALDNLASVSDLEFRPALTPYWETKTREEQIHHSPPALYAFAYRTDCQSFETFARWFDWQYLFRGVKLRDAAPKYPEIRVIRACALDQGVIHMESTNGHVQRWVAVATDAGVTRAFQTKVKGQTVLVDPAKSLFMFLQRLWFDLEHHTLHPGFDIRSYMSAVLGTAIEVPNELIYTDDQP</sequence>
<proteinExistence type="predicted"/>